<dbReference type="EMBL" id="CP018632">
    <property type="protein sequence ID" value="ASJ70739.1"/>
    <property type="molecule type" value="Genomic_DNA"/>
</dbReference>
<name>A0A2Z2NHW3_9GAMM</name>
<evidence type="ECO:0000259" key="4">
    <source>
        <dbReference type="PROSITE" id="PS50932"/>
    </source>
</evidence>
<accession>A0A2Z2NHW3</accession>
<dbReference type="InterPro" id="IPR000843">
    <property type="entry name" value="HTH_LacI"/>
</dbReference>
<dbReference type="OrthoDB" id="9798934at2"/>
<protein>
    <submittedName>
        <fullName evidence="5">HTH-type transcriptional regulator DegA</fullName>
    </submittedName>
</protein>
<dbReference type="Pfam" id="PF00356">
    <property type="entry name" value="LacI"/>
    <property type="match status" value="1"/>
</dbReference>
<gene>
    <name evidence="5" type="primary">degA_1</name>
    <name evidence="5" type="ORF">IMCC3135_03130</name>
</gene>
<dbReference type="AlphaFoldDB" id="A0A2Z2NHW3"/>
<dbReference type="InterPro" id="IPR046335">
    <property type="entry name" value="LacI/GalR-like_sensor"/>
</dbReference>
<dbReference type="Proteomes" id="UP000250079">
    <property type="component" value="Chromosome"/>
</dbReference>
<dbReference type="Pfam" id="PF13377">
    <property type="entry name" value="Peripla_BP_3"/>
    <property type="match status" value="1"/>
</dbReference>
<dbReference type="PANTHER" id="PTHR30146:SF109">
    <property type="entry name" value="HTH-TYPE TRANSCRIPTIONAL REGULATOR GALS"/>
    <property type="match status" value="1"/>
</dbReference>
<dbReference type="InterPro" id="IPR028082">
    <property type="entry name" value="Peripla_BP_I"/>
</dbReference>
<dbReference type="PROSITE" id="PS50932">
    <property type="entry name" value="HTH_LACI_2"/>
    <property type="match status" value="1"/>
</dbReference>
<evidence type="ECO:0000313" key="6">
    <source>
        <dbReference type="Proteomes" id="UP000250079"/>
    </source>
</evidence>
<dbReference type="RefSeq" id="WP_088916252.1">
    <property type="nucleotide sequence ID" value="NZ_CP018632.1"/>
</dbReference>
<evidence type="ECO:0000256" key="2">
    <source>
        <dbReference type="ARBA" id="ARBA00023125"/>
    </source>
</evidence>
<dbReference type="SUPFAM" id="SSF53822">
    <property type="entry name" value="Periplasmic binding protein-like I"/>
    <property type="match status" value="1"/>
</dbReference>
<dbReference type="KEGG" id="gai:IMCC3135_03130"/>
<dbReference type="SMART" id="SM00354">
    <property type="entry name" value="HTH_LACI"/>
    <property type="match status" value="1"/>
</dbReference>
<evidence type="ECO:0000256" key="1">
    <source>
        <dbReference type="ARBA" id="ARBA00023015"/>
    </source>
</evidence>
<dbReference type="GO" id="GO:0003700">
    <property type="term" value="F:DNA-binding transcription factor activity"/>
    <property type="evidence" value="ECO:0007669"/>
    <property type="project" value="TreeGrafter"/>
</dbReference>
<dbReference type="GO" id="GO:0000976">
    <property type="term" value="F:transcription cis-regulatory region binding"/>
    <property type="evidence" value="ECO:0007669"/>
    <property type="project" value="TreeGrafter"/>
</dbReference>
<dbReference type="Gene3D" id="1.10.260.40">
    <property type="entry name" value="lambda repressor-like DNA-binding domains"/>
    <property type="match status" value="1"/>
</dbReference>
<dbReference type="PANTHER" id="PTHR30146">
    <property type="entry name" value="LACI-RELATED TRANSCRIPTIONAL REPRESSOR"/>
    <property type="match status" value="1"/>
</dbReference>
<organism evidence="5 6">
    <name type="scientific">Granulosicoccus antarcticus IMCC3135</name>
    <dbReference type="NCBI Taxonomy" id="1192854"/>
    <lineage>
        <taxon>Bacteria</taxon>
        <taxon>Pseudomonadati</taxon>
        <taxon>Pseudomonadota</taxon>
        <taxon>Gammaproteobacteria</taxon>
        <taxon>Chromatiales</taxon>
        <taxon>Granulosicoccaceae</taxon>
        <taxon>Granulosicoccus</taxon>
    </lineage>
</organism>
<sequence length="344" mass="37642">MVEKTPEPDKRVTITDIAIQLKLSTSTVSRALSGQGYVSGKARQRIVDTARELGYVPDVNARNLRRRSSNQIGLVVSNLWDPFYAHLAAGFEGIARSHGYDVVLILDRADPEEEVLAAESLIAMNVSGVAITPVSASAITRLTDHGLAVIQLDRSVIRTQSLVASDNFDGGNLATRHLLDLGHRRISIMIDHVRWTSGSARLEGYRSAFREDGLTAPEELILQLGETREAMQSSIKTFFNSALRQGVTAIIAANSVVSEILYRCCQDLDIAIPDDISVIGYDDVHWTTLVRPSLTVVSQNVDELGREAANALINAVKHPENRGSATRVLIQPTLLERESVKAVR</sequence>
<keyword evidence="2" id="KW-0238">DNA-binding</keyword>
<dbReference type="CDD" id="cd01392">
    <property type="entry name" value="HTH_LacI"/>
    <property type="match status" value="1"/>
</dbReference>
<keyword evidence="1" id="KW-0805">Transcription regulation</keyword>
<keyword evidence="6" id="KW-1185">Reference proteome</keyword>
<dbReference type="SUPFAM" id="SSF47413">
    <property type="entry name" value="lambda repressor-like DNA-binding domains"/>
    <property type="match status" value="1"/>
</dbReference>
<reference evidence="5 6" key="1">
    <citation type="submission" date="2016-12" db="EMBL/GenBank/DDBJ databases">
        <authorList>
            <person name="Song W.-J."/>
            <person name="Kurnit D.M."/>
        </authorList>
    </citation>
    <scope>NUCLEOTIDE SEQUENCE [LARGE SCALE GENOMIC DNA]</scope>
    <source>
        <strain evidence="5 6">IMCC3135</strain>
    </source>
</reference>
<dbReference type="InterPro" id="IPR010982">
    <property type="entry name" value="Lambda_DNA-bd_dom_sf"/>
</dbReference>
<evidence type="ECO:0000313" key="5">
    <source>
        <dbReference type="EMBL" id="ASJ70739.1"/>
    </source>
</evidence>
<keyword evidence="3" id="KW-0804">Transcription</keyword>
<feature type="domain" description="HTH lacI-type" evidence="4">
    <location>
        <begin position="12"/>
        <end position="66"/>
    </location>
</feature>
<dbReference type="CDD" id="cd06267">
    <property type="entry name" value="PBP1_LacI_sugar_binding-like"/>
    <property type="match status" value="1"/>
</dbReference>
<dbReference type="Gene3D" id="3.40.50.2300">
    <property type="match status" value="2"/>
</dbReference>
<proteinExistence type="predicted"/>
<evidence type="ECO:0000256" key="3">
    <source>
        <dbReference type="ARBA" id="ARBA00023163"/>
    </source>
</evidence>